<dbReference type="RefSeq" id="WP_154660374.1">
    <property type="nucleotide sequence ID" value="NZ_AUBI01000011.1"/>
</dbReference>
<gene>
    <name evidence="2" type="ORF">ANI02nite_25900</name>
</gene>
<keyword evidence="1" id="KW-0732">Signal</keyword>
<reference evidence="2 3" key="1">
    <citation type="submission" date="2019-07" db="EMBL/GenBank/DDBJ databases">
        <title>Whole genome shotgun sequence of Acetobacter nitrogenifigens NBRC 105050.</title>
        <authorList>
            <person name="Hosoyama A."/>
            <person name="Uohara A."/>
            <person name="Ohji S."/>
            <person name="Ichikawa N."/>
        </authorList>
    </citation>
    <scope>NUCLEOTIDE SEQUENCE [LARGE SCALE GENOMIC DNA]</scope>
    <source>
        <strain evidence="2 3">NBRC 105050</strain>
    </source>
</reference>
<organism evidence="2 3">
    <name type="scientific">Acetobacter nitrogenifigens DSM 23921 = NBRC 105050</name>
    <dbReference type="NCBI Taxonomy" id="1120919"/>
    <lineage>
        <taxon>Bacteria</taxon>
        <taxon>Pseudomonadati</taxon>
        <taxon>Pseudomonadota</taxon>
        <taxon>Alphaproteobacteria</taxon>
        <taxon>Acetobacterales</taxon>
        <taxon>Acetobacteraceae</taxon>
        <taxon>Acetobacter</taxon>
    </lineage>
</organism>
<sequence length="49" mass="4774">MNIPAKGIACAVLLALLSGCAADGGQNAFSALPPQAGDFFIAPDGSTIP</sequence>
<evidence type="ECO:0000313" key="2">
    <source>
        <dbReference type="EMBL" id="GEN60706.1"/>
    </source>
</evidence>
<evidence type="ECO:0000313" key="3">
    <source>
        <dbReference type="Proteomes" id="UP000321635"/>
    </source>
</evidence>
<dbReference type="EMBL" id="BJYF01000020">
    <property type="protein sequence ID" value="GEN60706.1"/>
    <property type="molecule type" value="Genomic_DNA"/>
</dbReference>
<accession>A0A511XCL2</accession>
<feature type="signal peptide" evidence="1">
    <location>
        <begin position="1"/>
        <end position="21"/>
    </location>
</feature>
<protein>
    <recommendedName>
        <fullName evidence="4">Lipoprotein</fullName>
    </recommendedName>
</protein>
<feature type="chain" id="PRO_5022083318" description="Lipoprotein" evidence="1">
    <location>
        <begin position="22"/>
        <end position="49"/>
    </location>
</feature>
<evidence type="ECO:0000256" key="1">
    <source>
        <dbReference type="SAM" id="SignalP"/>
    </source>
</evidence>
<dbReference type="Proteomes" id="UP000321635">
    <property type="component" value="Unassembled WGS sequence"/>
</dbReference>
<evidence type="ECO:0008006" key="4">
    <source>
        <dbReference type="Google" id="ProtNLM"/>
    </source>
</evidence>
<proteinExistence type="predicted"/>
<dbReference type="AlphaFoldDB" id="A0A511XCL2"/>
<name>A0A511XCL2_9PROT</name>
<dbReference type="PROSITE" id="PS51257">
    <property type="entry name" value="PROKAR_LIPOPROTEIN"/>
    <property type="match status" value="1"/>
</dbReference>
<comment type="caution">
    <text evidence="2">The sequence shown here is derived from an EMBL/GenBank/DDBJ whole genome shotgun (WGS) entry which is preliminary data.</text>
</comment>
<keyword evidence="3" id="KW-1185">Reference proteome</keyword>